<organism evidence="5 6">
    <name type="scientific">Nonomuraea guangzhouensis</name>
    <dbReference type="NCBI Taxonomy" id="1291555"/>
    <lineage>
        <taxon>Bacteria</taxon>
        <taxon>Bacillati</taxon>
        <taxon>Actinomycetota</taxon>
        <taxon>Actinomycetes</taxon>
        <taxon>Streptosporangiales</taxon>
        <taxon>Streptosporangiaceae</taxon>
        <taxon>Nonomuraea</taxon>
    </lineage>
</organism>
<protein>
    <submittedName>
        <fullName evidence="5">Polysaccharide deacetylase family protein</fullName>
        <ecNumber evidence="5">3.-.-.-</ecNumber>
    </submittedName>
</protein>
<gene>
    <name evidence="5" type="ORF">ACFSJ0_05405</name>
</gene>
<evidence type="ECO:0000259" key="4">
    <source>
        <dbReference type="PROSITE" id="PS51677"/>
    </source>
</evidence>
<reference evidence="6" key="1">
    <citation type="journal article" date="2019" name="Int. J. Syst. Evol. Microbiol.">
        <title>The Global Catalogue of Microorganisms (GCM) 10K type strain sequencing project: providing services to taxonomists for standard genome sequencing and annotation.</title>
        <authorList>
            <consortium name="The Broad Institute Genomics Platform"/>
            <consortium name="The Broad Institute Genome Sequencing Center for Infectious Disease"/>
            <person name="Wu L."/>
            <person name="Ma J."/>
        </authorList>
    </citation>
    <scope>NUCLEOTIDE SEQUENCE [LARGE SCALE GENOMIC DNA]</scope>
    <source>
        <strain evidence="6">CGMCC 1.15399</strain>
    </source>
</reference>
<dbReference type="Pfam" id="PF01522">
    <property type="entry name" value="Polysacc_deac_1"/>
    <property type="match status" value="1"/>
</dbReference>
<dbReference type="PROSITE" id="PS51257">
    <property type="entry name" value="PROKAR_LIPOPROTEIN"/>
    <property type="match status" value="1"/>
</dbReference>
<keyword evidence="6" id="KW-1185">Reference proteome</keyword>
<dbReference type="Proteomes" id="UP001597097">
    <property type="component" value="Unassembled WGS sequence"/>
</dbReference>
<comment type="caution">
    <text evidence="5">The sequence shown here is derived from an EMBL/GenBank/DDBJ whole genome shotgun (WGS) entry which is preliminary data.</text>
</comment>
<dbReference type="CDD" id="cd10917">
    <property type="entry name" value="CE4_NodB_like_6s_7s"/>
    <property type="match status" value="1"/>
</dbReference>
<dbReference type="EMBL" id="JBHUCM010000005">
    <property type="protein sequence ID" value="MFD1536459.1"/>
    <property type="molecule type" value="Genomic_DNA"/>
</dbReference>
<name>A0ABW4G1T6_9ACTN</name>
<evidence type="ECO:0000313" key="6">
    <source>
        <dbReference type="Proteomes" id="UP001597097"/>
    </source>
</evidence>
<dbReference type="PROSITE" id="PS51677">
    <property type="entry name" value="NODB"/>
    <property type="match status" value="1"/>
</dbReference>
<keyword evidence="1" id="KW-0479">Metal-binding</keyword>
<feature type="signal peptide" evidence="3">
    <location>
        <begin position="1"/>
        <end position="18"/>
    </location>
</feature>
<evidence type="ECO:0000313" key="5">
    <source>
        <dbReference type="EMBL" id="MFD1536459.1"/>
    </source>
</evidence>
<accession>A0ABW4G1T6</accession>
<feature type="chain" id="PRO_5046991031" evidence="3">
    <location>
        <begin position="19"/>
        <end position="257"/>
    </location>
</feature>
<dbReference type="InterPro" id="IPR050248">
    <property type="entry name" value="Polysacc_deacetylase_ArnD"/>
</dbReference>
<dbReference type="RefSeq" id="WP_219530165.1">
    <property type="nucleotide sequence ID" value="NZ_JAHKRM010000008.1"/>
</dbReference>
<dbReference type="EC" id="3.-.-.-" evidence="5"/>
<feature type="domain" description="NodB homology" evidence="4">
    <location>
        <begin position="61"/>
        <end position="238"/>
    </location>
</feature>
<evidence type="ECO:0000256" key="2">
    <source>
        <dbReference type="ARBA" id="ARBA00022801"/>
    </source>
</evidence>
<keyword evidence="3" id="KW-0732">Signal</keyword>
<proteinExistence type="predicted"/>
<keyword evidence="2 5" id="KW-0378">Hydrolase</keyword>
<evidence type="ECO:0000256" key="1">
    <source>
        <dbReference type="ARBA" id="ARBA00022723"/>
    </source>
</evidence>
<dbReference type="PANTHER" id="PTHR10587:SF133">
    <property type="entry name" value="CHITIN DEACETYLASE 1-RELATED"/>
    <property type="match status" value="1"/>
</dbReference>
<dbReference type="InterPro" id="IPR002509">
    <property type="entry name" value="NODB_dom"/>
</dbReference>
<sequence>MRAWALSLALLIMAGCGTQPVIHPQLARPPAPIDPKSLAKRLAAMQPGWPVARRVDCRHQKCVALTFDDGPGPYTGKLLDLLRARQVRATFFVLGQMVAADRGGHLVRRIVADGHELGNHSWNHPPLTGLADRRLRFQLKQTNELVERVTGVRMRMMRPPYGATNRRVADEAGREGLAQILWSIDTLDWHDPVPAIVARRASRARAGAIVLMHDVHRTTVQAVPTLLNVLEKKGCTPVTISELYGRTPQPGRTYMGR</sequence>
<dbReference type="GO" id="GO:0016787">
    <property type="term" value="F:hydrolase activity"/>
    <property type="evidence" value="ECO:0007669"/>
    <property type="project" value="UniProtKB-KW"/>
</dbReference>
<dbReference type="PANTHER" id="PTHR10587">
    <property type="entry name" value="GLYCOSYL TRANSFERASE-RELATED"/>
    <property type="match status" value="1"/>
</dbReference>
<evidence type="ECO:0000256" key="3">
    <source>
        <dbReference type="SAM" id="SignalP"/>
    </source>
</evidence>